<protein>
    <submittedName>
        <fullName evidence="2">Uncharacterized protein</fullName>
    </submittedName>
</protein>
<sequence length="122" mass="13121">MDRTDKAKVPQTPWPGLGASSVVGESSSEVKPGGLLTKVDSSVALTGLQQQELFAQQDMRMNELCAQQEARMNELYQMLRTLAPLAVVNQKTGLDTPGPGDESRVTSGAFTLFDAYVEGAPY</sequence>
<feature type="compositionally biased region" description="Low complexity" evidence="1">
    <location>
        <begin position="16"/>
        <end position="30"/>
    </location>
</feature>
<proteinExistence type="predicted"/>
<reference evidence="2 3" key="1">
    <citation type="journal article" date="2015" name="Genome Biol. Evol.">
        <title>Comparative Genomics of a Bacterivorous Green Alga Reveals Evolutionary Causalities and Consequences of Phago-Mixotrophic Mode of Nutrition.</title>
        <authorList>
            <person name="Burns J.A."/>
            <person name="Paasch A."/>
            <person name="Narechania A."/>
            <person name="Kim E."/>
        </authorList>
    </citation>
    <scope>NUCLEOTIDE SEQUENCE [LARGE SCALE GENOMIC DNA]</scope>
    <source>
        <strain evidence="2 3">PLY_AMNH</strain>
    </source>
</reference>
<evidence type="ECO:0000256" key="1">
    <source>
        <dbReference type="SAM" id="MobiDB-lite"/>
    </source>
</evidence>
<accession>A0AAE0H143</accession>
<feature type="region of interest" description="Disordered" evidence="1">
    <location>
        <begin position="1"/>
        <end position="30"/>
    </location>
</feature>
<evidence type="ECO:0000313" key="3">
    <source>
        <dbReference type="Proteomes" id="UP001190700"/>
    </source>
</evidence>
<organism evidence="2 3">
    <name type="scientific">Cymbomonas tetramitiformis</name>
    <dbReference type="NCBI Taxonomy" id="36881"/>
    <lineage>
        <taxon>Eukaryota</taxon>
        <taxon>Viridiplantae</taxon>
        <taxon>Chlorophyta</taxon>
        <taxon>Pyramimonadophyceae</taxon>
        <taxon>Pyramimonadales</taxon>
        <taxon>Pyramimonadaceae</taxon>
        <taxon>Cymbomonas</taxon>
    </lineage>
</organism>
<comment type="caution">
    <text evidence="2">The sequence shown here is derived from an EMBL/GenBank/DDBJ whole genome shotgun (WGS) entry which is preliminary data.</text>
</comment>
<keyword evidence="3" id="KW-1185">Reference proteome</keyword>
<evidence type="ECO:0000313" key="2">
    <source>
        <dbReference type="EMBL" id="KAK3287952.1"/>
    </source>
</evidence>
<gene>
    <name evidence="2" type="ORF">CYMTET_4560</name>
</gene>
<dbReference type="AlphaFoldDB" id="A0AAE0H143"/>
<dbReference type="Proteomes" id="UP001190700">
    <property type="component" value="Unassembled WGS sequence"/>
</dbReference>
<dbReference type="EMBL" id="LGRX02000645">
    <property type="protein sequence ID" value="KAK3287952.1"/>
    <property type="molecule type" value="Genomic_DNA"/>
</dbReference>
<name>A0AAE0H143_9CHLO</name>